<dbReference type="GO" id="GO:0009986">
    <property type="term" value="C:cell surface"/>
    <property type="evidence" value="ECO:0007669"/>
    <property type="project" value="TreeGrafter"/>
</dbReference>
<dbReference type="Gene3D" id="1.20.5.730">
    <property type="entry name" value="Single helix bin"/>
    <property type="match status" value="1"/>
</dbReference>
<accession>W0FJC1</accession>
<dbReference type="InterPro" id="IPR017853">
    <property type="entry name" value="GH"/>
</dbReference>
<dbReference type="GO" id="GO:0005576">
    <property type="term" value="C:extracellular region"/>
    <property type="evidence" value="ECO:0007669"/>
    <property type="project" value="TreeGrafter"/>
</dbReference>
<dbReference type="EMBL" id="KC246810">
    <property type="protein sequence ID" value="AHF24918.1"/>
    <property type="molecule type" value="Genomic_DNA"/>
</dbReference>
<name>W0FJC1_9BACT</name>
<evidence type="ECO:0000256" key="5">
    <source>
        <dbReference type="ARBA" id="ARBA00023295"/>
    </source>
</evidence>
<evidence type="ECO:0000256" key="2">
    <source>
        <dbReference type="ARBA" id="ARBA00022801"/>
    </source>
</evidence>
<keyword evidence="2 7" id="KW-0378">Hydrolase</keyword>
<comment type="similarity">
    <text evidence="1 7">Belongs to the glycosyl hydrolase 5 (cellulase A) family.</text>
</comment>
<evidence type="ECO:0000259" key="9">
    <source>
        <dbReference type="Pfam" id="PF00150"/>
    </source>
</evidence>
<evidence type="ECO:0000256" key="6">
    <source>
        <dbReference type="ARBA" id="ARBA00023326"/>
    </source>
</evidence>
<dbReference type="AlphaFoldDB" id="W0FJC1"/>
<keyword evidence="8" id="KW-0175">Coiled coil</keyword>
<dbReference type="InterPro" id="IPR050386">
    <property type="entry name" value="Glycosyl_hydrolase_5"/>
</dbReference>
<dbReference type="GO" id="GO:0008422">
    <property type="term" value="F:beta-glucosidase activity"/>
    <property type="evidence" value="ECO:0007669"/>
    <property type="project" value="TreeGrafter"/>
</dbReference>
<evidence type="ECO:0000313" key="10">
    <source>
        <dbReference type="EMBL" id="AHF24918.1"/>
    </source>
</evidence>
<dbReference type="PANTHER" id="PTHR31297:SF41">
    <property type="entry name" value="ENDOGLUCANASE, PUTATIVE (AFU_ORTHOLOGUE AFUA_5G01830)-RELATED"/>
    <property type="match status" value="1"/>
</dbReference>
<evidence type="ECO:0000256" key="7">
    <source>
        <dbReference type="RuleBase" id="RU361153"/>
    </source>
</evidence>
<keyword evidence="4" id="KW-0119">Carbohydrate metabolism</keyword>
<dbReference type="InterPro" id="IPR018087">
    <property type="entry name" value="Glyco_hydro_5_CS"/>
</dbReference>
<evidence type="ECO:0000256" key="3">
    <source>
        <dbReference type="ARBA" id="ARBA00023001"/>
    </source>
</evidence>
<feature type="coiled-coil region" evidence="8">
    <location>
        <begin position="97"/>
        <end position="152"/>
    </location>
</feature>
<keyword evidence="3" id="KW-0136">Cellulose degradation</keyword>
<dbReference type="PROSITE" id="PS00659">
    <property type="entry name" value="GLYCOSYL_HYDROL_F5"/>
    <property type="match status" value="1"/>
</dbReference>
<organism evidence="10">
    <name type="scientific">uncultured bacterium Contig203</name>
    <dbReference type="NCBI Taxonomy" id="1393530"/>
    <lineage>
        <taxon>Bacteria</taxon>
        <taxon>environmental samples</taxon>
    </lineage>
</organism>
<dbReference type="InterPro" id="IPR001547">
    <property type="entry name" value="Glyco_hydro_5"/>
</dbReference>
<sequence length="560" mass="63334">MAIFFGVLYFTNNTEKNREIEGLKADASDKAEYIETLNADIAIKNDAIVTLNKVVNEKALQIETLDADISEKVKQIEDLSVSIEEKANYIGKLNSEAEETKKQIASLFDLVDEKTEQIVKLQLTLEEKEKLIETLQSEKETIEKQLAEIKENTVDKSIEAQTTIVPSAENVPVESTKPIPTGTPVPVTVPVIDDIKSFEIPDNKAMALMRDMKSGWNLGNTFDAFSGYSIHAKGISMETSWVNAKTTQKLIAAVKEAGFNTIRIPVSWHNHVDENDVIDREWIERVKEVADWALDLGMYVIVNVHHDNDVKYLYPDSAHYDRSAAYMTSVWTQMAETFRDCDDHLILESMNEPRLVGNVYEWYWRDDDAACQDAAECINRLNQLFVDTVRASGGNNATRYLAVPAYCAAPQNACNSAFVLPKDIIENRIIVSVHAYTPYEFALSIFSSDREFDLEKDQGKKNEISGFLDSLYNRFVKNGVPVMIDEFGALDKQGNLQARVNFTAYYVASASARGITCVWWDNHGFSGNGERFGLIRRVSVEWVFPQIVQAIQEYCLYNRK</sequence>
<keyword evidence="5 7" id="KW-0326">Glycosidase</keyword>
<dbReference type="SUPFAM" id="SSF51445">
    <property type="entry name" value="(Trans)glycosidases"/>
    <property type="match status" value="1"/>
</dbReference>
<proteinExistence type="inferred from homology"/>
<dbReference type="Gene3D" id="3.20.20.80">
    <property type="entry name" value="Glycosidases"/>
    <property type="match status" value="1"/>
</dbReference>
<keyword evidence="6" id="KW-0624">Polysaccharide degradation</keyword>
<dbReference type="GO" id="GO:0030245">
    <property type="term" value="P:cellulose catabolic process"/>
    <property type="evidence" value="ECO:0007669"/>
    <property type="project" value="UniProtKB-KW"/>
</dbReference>
<evidence type="ECO:0000256" key="8">
    <source>
        <dbReference type="SAM" id="Coils"/>
    </source>
</evidence>
<evidence type="ECO:0000256" key="1">
    <source>
        <dbReference type="ARBA" id="ARBA00005641"/>
    </source>
</evidence>
<reference evidence="10" key="1">
    <citation type="journal article" date="2013" name="PLoS ONE">
        <title>Metagenomic insights into the carbohydrate-active enzymes carried by the microorganisms adhering to solid digesta in the rumen of cows.</title>
        <authorList>
            <person name="Wang L."/>
            <person name="Hatem A."/>
            <person name="Catalyurek U.V."/>
            <person name="Morrison M."/>
            <person name="Yu Z."/>
        </authorList>
    </citation>
    <scope>NUCLEOTIDE SEQUENCE</scope>
</reference>
<dbReference type="Pfam" id="PF00150">
    <property type="entry name" value="Cellulase"/>
    <property type="match status" value="1"/>
</dbReference>
<dbReference type="PANTHER" id="PTHR31297">
    <property type="entry name" value="GLUCAN ENDO-1,6-BETA-GLUCOSIDASE B"/>
    <property type="match status" value="1"/>
</dbReference>
<evidence type="ECO:0000256" key="4">
    <source>
        <dbReference type="ARBA" id="ARBA00023277"/>
    </source>
</evidence>
<protein>
    <submittedName>
        <fullName evidence="10">Cellulase</fullName>
    </submittedName>
</protein>
<feature type="domain" description="Glycoside hydrolase family 5" evidence="9">
    <location>
        <begin position="235"/>
        <end position="524"/>
    </location>
</feature>